<dbReference type="PANTHER" id="PTHR35810">
    <property type="entry name" value="CYTOPLASMIC PROTEIN-RELATED"/>
    <property type="match status" value="1"/>
</dbReference>
<evidence type="ECO:0000313" key="1">
    <source>
        <dbReference type="EMBL" id="QEJ99222.1"/>
    </source>
</evidence>
<reference evidence="1 2" key="1">
    <citation type="submission" date="2019-08" db="EMBL/GenBank/DDBJ databases">
        <authorList>
            <person name="Kuhnert P."/>
        </authorList>
    </citation>
    <scope>NUCLEOTIDE SEQUENCE [LARGE SCALE GENOMIC DNA]</scope>
    <source>
        <strain evidence="1 2">B36.5</strain>
    </source>
</reference>
<proteinExistence type="predicted"/>
<dbReference type="AlphaFoldDB" id="A0AAE6IXE8"/>
<dbReference type="PANTHER" id="PTHR35810:SF1">
    <property type="entry name" value="CYTOPLASMIC PROTEIN"/>
    <property type="match status" value="1"/>
</dbReference>
<protein>
    <recommendedName>
        <fullName evidence="3">Virulence protein</fullName>
    </recommendedName>
</protein>
<dbReference type="EMBL" id="CP042817">
    <property type="protein sequence ID" value="QEJ99222.1"/>
    <property type="molecule type" value="Genomic_DNA"/>
</dbReference>
<dbReference type="RefSeq" id="WP_002697025.1">
    <property type="nucleotide sequence ID" value="NZ_CP031394.1"/>
</dbReference>
<evidence type="ECO:0000313" key="2">
    <source>
        <dbReference type="Proteomes" id="UP000323594"/>
    </source>
</evidence>
<name>A0AAE6IXE8_TREPH</name>
<organism evidence="1 2">
    <name type="scientific">Treponema phagedenis</name>
    <dbReference type="NCBI Taxonomy" id="162"/>
    <lineage>
        <taxon>Bacteria</taxon>
        <taxon>Pseudomonadati</taxon>
        <taxon>Spirochaetota</taxon>
        <taxon>Spirochaetia</taxon>
        <taxon>Spirochaetales</taxon>
        <taxon>Treponemataceae</taxon>
        <taxon>Treponema</taxon>
    </lineage>
</organism>
<dbReference type="Proteomes" id="UP000323594">
    <property type="component" value="Chromosome"/>
</dbReference>
<evidence type="ECO:0008006" key="3">
    <source>
        <dbReference type="Google" id="ProtNLM"/>
    </source>
</evidence>
<gene>
    <name evidence="1" type="ORF">FUT82_15330</name>
</gene>
<sequence>MSDRNEFKFLIYSSDAENAFVNVLVKDETIWLTQKSMAELFDCTSDNISLHLKNIYRDGELNEAATIEEFSVVQTEGNRQVERRVSLEEIKRIEAIAKSTAKNKREKQGA</sequence>
<accession>A0AAE6IXE8</accession>